<dbReference type="OrthoDB" id="1915473at2759"/>
<gene>
    <name evidence="1" type="ORF">DCAR_0417293</name>
</gene>
<evidence type="ECO:0000313" key="1">
    <source>
        <dbReference type="EMBL" id="WOG97952.1"/>
    </source>
</evidence>
<name>A0A165YA96_DAUCS</name>
<dbReference type="KEGG" id="dcr:108219389"/>
<keyword evidence="2" id="KW-1185">Reference proteome</keyword>
<sequence>MSSTTFQRLSERTKNSKAFFYSFCAVLGSIPVTLGYFTMKFTNSNNAALEARLRQSADPNLTKVGTATTAKMNEFLGELQRKEKQKADDRYFAALGWKPTKNPSVSTQPDVEASRNIIDGDLKKLA</sequence>
<protein>
    <submittedName>
        <fullName evidence="1">Uncharacterized protein</fullName>
    </submittedName>
</protein>
<dbReference type="EMBL" id="CP093346">
    <property type="protein sequence ID" value="WOG97952.1"/>
    <property type="molecule type" value="Genomic_DNA"/>
</dbReference>
<dbReference type="PANTHER" id="PTHR36338:SF1">
    <property type="entry name" value="OS02G0495900 PROTEIN"/>
    <property type="match status" value="1"/>
</dbReference>
<dbReference type="Proteomes" id="UP000077755">
    <property type="component" value="Chromosome 4"/>
</dbReference>
<dbReference type="OMA" id="NSKAFFY"/>
<dbReference type="PANTHER" id="PTHR36338">
    <property type="entry name" value="OS02G0495900 PROTEIN"/>
    <property type="match status" value="1"/>
</dbReference>
<reference evidence="1" key="2">
    <citation type="submission" date="2022-03" db="EMBL/GenBank/DDBJ databases">
        <title>Draft title - Genomic analysis of global carrot germplasm unveils the trajectory of domestication and the origin of high carotenoid orange carrot.</title>
        <authorList>
            <person name="Iorizzo M."/>
            <person name="Ellison S."/>
            <person name="Senalik D."/>
            <person name="Macko-Podgorni A."/>
            <person name="Grzebelus D."/>
            <person name="Bostan H."/>
            <person name="Rolling W."/>
            <person name="Curaba J."/>
            <person name="Simon P."/>
        </authorList>
    </citation>
    <scope>NUCLEOTIDE SEQUENCE</scope>
    <source>
        <tissue evidence="1">Leaf</tissue>
    </source>
</reference>
<dbReference type="AlphaFoldDB" id="A0A165YA96"/>
<dbReference type="Gramene" id="KZM98925">
    <property type="protein sequence ID" value="KZM98925"/>
    <property type="gene ID" value="DCAR_013713"/>
</dbReference>
<accession>A0A165YA96</accession>
<evidence type="ECO:0000313" key="2">
    <source>
        <dbReference type="Proteomes" id="UP000077755"/>
    </source>
</evidence>
<reference evidence="1" key="1">
    <citation type="journal article" date="2016" name="Nat. Genet.">
        <title>A high-quality carrot genome assembly provides new insights into carotenoid accumulation and asterid genome evolution.</title>
        <authorList>
            <person name="Iorizzo M."/>
            <person name="Ellison S."/>
            <person name="Senalik D."/>
            <person name="Zeng P."/>
            <person name="Satapoomin P."/>
            <person name="Huang J."/>
            <person name="Bowman M."/>
            <person name="Iovene M."/>
            <person name="Sanseverino W."/>
            <person name="Cavagnaro P."/>
            <person name="Yildiz M."/>
            <person name="Macko-Podgorni A."/>
            <person name="Moranska E."/>
            <person name="Grzebelus E."/>
            <person name="Grzebelus D."/>
            <person name="Ashrafi H."/>
            <person name="Zheng Z."/>
            <person name="Cheng S."/>
            <person name="Spooner D."/>
            <person name="Van Deynze A."/>
            <person name="Simon P."/>
        </authorList>
    </citation>
    <scope>NUCLEOTIDE SEQUENCE</scope>
    <source>
        <tissue evidence="1">Leaf</tissue>
    </source>
</reference>
<organism evidence="1 2">
    <name type="scientific">Daucus carota subsp. sativus</name>
    <name type="common">Carrot</name>
    <dbReference type="NCBI Taxonomy" id="79200"/>
    <lineage>
        <taxon>Eukaryota</taxon>
        <taxon>Viridiplantae</taxon>
        <taxon>Streptophyta</taxon>
        <taxon>Embryophyta</taxon>
        <taxon>Tracheophyta</taxon>
        <taxon>Spermatophyta</taxon>
        <taxon>Magnoliopsida</taxon>
        <taxon>eudicotyledons</taxon>
        <taxon>Gunneridae</taxon>
        <taxon>Pentapetalae</taxon>
        <taxon>asterids</taxon>
        <taxon>campanulids</taxon>
        <taxon>Apiales</taxon>
        <taxon>Apiaceae</taxon>
        <taxon>Apioideae</taxon>
        <taxon>Scandiceae</taxon>
        <taxon>Daucinae</taxon>
        <taxon>Daucus</taxon>
        <taxon>Daucus sect. Daucus</taxon>
    </lineage>
</organism>
<proteinExistence type="predicted"/>